<gene>
    <name evidence="2" type="ORF">AA0114_g11203</name>
</gene>
<comment type="caution">
    <text evidence="2">The sequence shown here is derived from an EMBL/GenBank/DDBJ whole genome shotgun (WGS) entry which is preliminary data.</text>
</comment>
<evidence type="ECO:0000313" key="2">
    <source>
        <dbReference type="EMBL" id="RYN39944.1"/>
    </source>
</evidence>
<feature type="compositionally biased region" description="Polar residues" evidence="1">
    <location>
        <begin position="79"/>
        <end position="98"/>
    </location>
</feature>
<feature type="region of interest" description="Disordered" evidence="1">
    <location>
        <begin position="72"/>
        <end position="118"/>
    </location>
</feature>
<proteinExistence type="predicted"/>
<feature type="compositionally biased region" description="Low complexity" evidence="1">
    <location>
        <begin position="106"/>
        <end position="118"/>
    </location>
</feature>
<protein>
    <submittedName>
        <fullName evidence="2">Uncharacterized protein</fullName>
    </submittedName>
</protein>
<dbReference type="EMBL" id="PDXA01000056">
    <property type="protein sequence ID" value="RYN39944.1"/>
    <property type="molecule type" value="Genomic_DNA"/>
</dbReference>
<dbReference type="AlphaFoldDB" id="A0A4Q4M2D6"/>
<sequence>MSTIDSYLKALLALSGDEQLVSPRRALLQSLNDEDLAELVTKVVGREFARYDLEDIASVLLDVVVKDPASVHSHAASEDQATSVKGENNIHRGTTPASVTLPAPRSTSQASTSGAQSQIGHASHNVAVSLRCQTEQVIANKVVPPIQYVRWDQVSGKYIDFCFDSHNTAEETSLAERFDSDFLSTERHIQEWGKLLRLLEKGVASKCCVNDTVIGRSKHHSLRVGFATACNRCIKTKRLCARLIKIAPGVIKLAFYPLPLSLWDKYDANLLSQWICS</sequence>
<evidence type="ECO:0000256" key="1">
    <source>
        <dbReference type="SAM" id="MobiDB-lite"/>
    </source>
</evidence>
<reference evidence="3" key="1">
    <citation type="journal article" date="2019" name="bioRxiv">
        <title>Genomics, evolutionary history and diagnostics of the Alternaria alternata species group including apple and Asian pear pathotypes.</title>
        <authorList>
            <person name="Armitage A.D."/>
            <person name="Cockerton H.M."/>
            <person name="Sreenivasaprasad S."/>
            <person name="Woodhall J.W."/>
            <person name="Lane C.R."/>
            <person name="Harrison R.J."/>
            <person name="Clarkson J.P."/>
        </authorList>
    </citation>
    <scope>NUCLEOTIDE SEQUENCE [LARGE SCALE GENOMIC DNA]</scope>
    <source>
        <strain evidence="3">FERA 1082</strain>
    </source>
</reference>
<evidence type="ECO:0000313" key="3">
    <source>
        <dbReference type="Proteomes" id="UP000292402"/>
    </source>
</evidence>
<dbReference type="Proteomes" id="UP000292402">
    <property type="component" value="Unassembled WGS sequence"/>
</dbReference>
<name>A0A4Q4M2D6_9PLEO</name>
<organism evidence="2 3">
    <name type="scientific">Alternaria tenuissima</name>
    <dbReference type="NCBI Taxonomy" id="119927"/>
    <lineage>
        <taxon>Eukaryota</taxon>
        <taxon>Fungi</taxon>
        <taxon>Dikarya</taxon>
        <taxon>Ascomycota</taxon>
        <taxon>Pezizomycotina</taxon>
        <taxon>Dothideomycetes</taxon>
        <taxon>Pleosporomycetidae</taxon>
        <taxon>Pleosporales</taxon>
        <taxon>Pleosporineae</taxon>
        <taxon>Pleosporaceae</taxon>
        <taxon>Alternaria</taxon>
        <taxon>Alternaria sect. Alternaria</taxon>
        <taxon>Alternaria alternata complex</taxon>
    </lineage>
</organism>
<accession>A0A4Q4M2D6</accession>